<evidence type="ECO:0000256" key="6">
    <source>
        <dbReference type="ARBA" id="ARBA00022989"/>
    </source>
</evidence>
<evidence type="ECO:0000256" key="1">
    <source>
        <dbReference type="ARBA" id="ARBA00004429"/>
    </source>
</evidence>
<comment type="subcellular location">
    <subcellularLocation>
        <location evidence="1">Cell inner membrane</location>
        <topology evidence="1">Multi-pass membrane protein</topology>
    </subcellularLocation>
    <subcellularLocation>
        <location evidence="8">Cell membrane</location>
        <topology evidence="8">Multi-pass membrane protein</topology>
    </subcellularLocation>
</comment>
<feature type="transmembrane region" description="Helical" evidence="8">
    <location>
        <begin position="61"/>
        <end position="85"/>
    </location>
</feature>
<dbReference type="PANTHER" id="PTHR43357">
    <property type="entry name" value="INNER MEMBRANE ABC TRANSPORTER PERMEASE PROTEIN YDCV"/>
    <property type="match status" value="1"/>
</dbReference>
<evidence type="ECO:0000256" key="2">
    <source>
        <dbReference type="ARBA" id="ARBA00022448"/>
    </source>
</evidence>
<feature type="transmembrane region" description="Helical" evidence="8">
    <location>
        <begin position="230"/>
        <end position="248"/>
    </location>
</feature>
<comment type="similarity">
    <text evidence="8">Belongs to the binding-protein-dependent transport system permease family.</text>
</comment>
<evidence type="ECO:0000313" key="11">
    <source>
        <dbReference type="Proteomes" id="UP000316988"/>
    </source>
</evidence>
<evidence type="ECO:0000259" key="9">
    <source>
        <dbReference type="PROSITE" id="PS50928"/>
    </source>
</evidence>
<feature type="transmembrane region" description="Helical" evidence="8">
    <location>
        <begin position="132"/>
        <end position="152"/>
    </location>
</feature>
<keyword evidence="5 8" id="KW-0812">Transmembrane</keyword>
<proteinExistence type="inferred from homology"/>
<evidence type="ECO:0000256" key="3">
    <source>
        <dbReference type="ARBA" id="ARBA00022475"/>
    </source>
</evidence>
<dbReference type="InterPro" id="IPR000515">
    <property type="entry name" value="MetI-like"/>
</dbReference>
<dbReference type="GO" id="GO:0005886">
    <property type="term" value="C:plasma membrane"/>
    <property type="evidence" value="ECO:0007669"/>
    <property type="project" value="UniProtKB-SubCell"/>
</dbReference>
<evidence type="ECO:0000256" key="8">
    <source>
        <dbReference type="RuleBase" id="RU363032"/>
    </source>
</evidence>
<dbReference type="CDD" id="cd06261">
    <property type="entry name" value="TM_PBP2"/>
    <property type="match status" value="1"/>
</dbReference>
<gene>
    <name evidence="10" type="ORF">FNM00_00215</name>
</gene>
<dbReference type="Gene3D" id="1.10.3720.10">
    <property type="entry name" value="MetI-like"/>
    <property type="match status" value="1"/>
</dbReference>
<feature type="domain" description="ABC transmembrane type-1" evidence="9">
    <location>
        <begin position="59"/>
        <end position="248"/>
    </location>
</feature>
<dbReference type="PANTHER" id="PTHR43357:SF4">
    <property type="entry name" value="INNER MEMBRANE ABC TRANSPORTER PERMEASE PROTEIN YDCV"/>
    <property type="match status" value="1"/>
</dbReference>
<keyword evidence="4" id="KW-0997">Cell inner membrane</keyword>
<name>A0A554SNW9_9ACTN</name>
<dbReference type="RefSeq" id="WP_143911003.1">
    <property type="nucleotide sequence ID" value="NZ_VLNT01000001.1"/>
</dbReference>
<protein>
    <submittedName>
        <fullName evidence="10">ABC transporter permease</fullName>
    </submittedName>
</protein>
<evidence type="ECO:0000256" key="5">
    <source>
        <dbReference type="ARBA" id="ARBA00022692"/>
    </source>
</evidence>
<dbReference type="GO" id="GO:0055085">
    <property type="term" value="P:transmembrane transport"/>
    <property type="evidence" value="ECO:0007669"/>
    <property type="project" value="InterPro"/>
</dbReference>
<dbReference type="SUPFAM" id="SSF161098">
    <property type="entry name" value="MetI-like"/>
    <property type="match status" value="1"/>
</dbReference>
<organism evidence="10 11">
    <name type="scientific">Aeromicrobium piscarium</name>
    <dbReference type="NCBI Taxonomy" id="2590901"/>
    <lineage>
        <taxon>Bacteria</taxon>
        <taxon>Bacillati</taxon>
        <taxon>Actinomycetota</taxon>
        <taxon>Actinomycetes</taxon>
        <taxon>Propionibacteriales</taxon>
        <taxon>Nocardioidaceae</taxon>
        <taxon>Aeromicrobium</taxon>
    </lineage>
</organism>
<evidence type="ECO:0000256" key="7">
    <source>
        <dbReference type="ARBA" id="ARBA00023136"/>
    </source>
</evidence>
<feature type="transmembrane region" description="Helical" evidence="8">
    <location>
        <begin position="172"/>
        <end position="197"/>
    </location>
</feature>
<accession>A0A554SNW9</accession>
<keyword evidence="6 8" id="KW-1133">Transmembrane helix</keyword>
<dbReference type="Pfam" id="PF00528">
    <property type="entry name" value="BPD_transp_1"/>
    <property type="match status" value="1"/>
</dbReference>
<dbReference type="PROSITE" id="PS50928">
    <property type="entry name" value="ABC_TM1"/>
    <property type="match status" value="1"/>
</dbReference>
<keyword evidence="3" id="KW-1003">Cell membrane</keyword>
<dbReference type="InterPro" id="IPR035906">
    <property type="entry name" value="MetI-like_sf"/>
</dbReference>
<feature type="transmembrane region" description="Helical" evidence="8">
    <location>
        <begin position="97"/>
        <end position="120"/>
    </location>
</feature>
<evidence type="ECO:0000313" key="10">
    <source>
        <dbReference type="EMBL" id="TSD68056.1"/>
    </source>
</evidence>
<dbReference type="Proteomes" id="UP000316988">
    <property type="component" value="Unassembled WGS sequence"/>
</dbReference>
<keyword evidence="2 8" id="KW-0813">Transport</keyword>
<reference evidence="10 11" key="1">
    <citation type="submission" date="2019-07" db="EMBL/GenBank/DDBJ databases">
        <authorList>
            <person name="Zhao L.H."/>
        </authorList>
    </citation>
    <scope>NUCLEOTIDE SEQUENCE [LARGE SCALE GENOMIC DNA]</scope>
    <source>
        <strain evidence="10 11">Co35</strain>
    </source>
</reference>
<dbReference type="EMBL" id="VLNT01000001">
    <property type="protein sequence ID" value="TSD68056.1"/>
    <property type="molecule type" value="Genomic_DNA"/>
</dbReference>
<comment type="caution">
    <text evidence="10">The sequence shown here is derived from an EMBL/GenBank/DDBJ whole genome shotgun (WGS) entry which is preliminary data.</text>
</comment>
<dbReference type="OrthoDB" id="6496035at2"/>
<keyword evidence="7 8" id="KW-0472">Membrane</keyword>
<evidence type="ECO:0000256" key="4">
    <source>
        <dbReference type="ARBA" id="ARBA00022519"/>
    </source>
</evidence>
<dbReference type="AlphaFoldDB" id="A0A554SNW9"/>
<sequence length="263" mass="28014">MSRRIPSVNILVAIVLLAPLAAVIATSLNSGNYAVFPPRGFSLDWFSTALGNTKFLDALRLSFVVAAASTVVSIVVGFLAAYAMTRYEYRGQRLSQITALGPLTVPEIVVGLSVFVFVALRLQQAPSIPALVLGHCVVGIPIGLQVIVATMASQDVALEQAAETLGASSWRVFRTITLPLATPGLIGASLLVFIFSFDNISISLFLMPPGESTLPVVMYQYLDFRPDPSIAAMSTLLVALGLIVFFVLHRIGALKHLTGSGLR</sequence>
<keyword evidence="11" id="KW-1185">Reference proteome</keyword>